<proteinExistence type="predicted"/>
<organism evidence="1 2">
    <name type="scientific">Antarcticirhabdus aurantiaca</name>
    <dbReference type="NCBI Taxonomy" id="2606717"/>
    <lineage>
        <taxon>Bacteria</taxon>
        <taxon>Pseudomonadati</taxon>
        <taxon>Pseudomonadota</taxon>
        <taxon>Alphaproteobacteria</taxon>
        <taxon>Hyphomicrobiales</taxon>
        <taxon>Aurantimonadaceae</taxon>
        <taxon>Antarcticirhabdus</taxon>
    </lineage>
</organism>
<keyword evidence="2" id="KW-1185">Reference proteome</keyword>
<accession>A0ACD4NU93</accession>
<name>A0ACD4NU93_9HYPH</name>
<dbReference type="Proteomes" id="UP001163223">
    <property type="component" value="Chromosome"/>
</dbReference>
<gene>
    <name evidence="1" type="ORF">OXU80_09150</name>
</gene>
<sequence>MADGSRAGRGDLAAWGRRLAAGENGTVFFPIRHHSPACALHLARALAEIRPRALVLEMPADFAPLLPLLADPAIRTPVSIVSIAAGKGDERVPIGHWPLSATAPEWAALRFIQANEVPVFLADLPSGTRLADEAATDEEAEPDAPEEPADAPAPMLLTDEAALAYGRYADNIVRALGARDFNEAWDRLFESRLAATDWRGFFRDVGVHCFLTRQATSETTIAADDTLAREAAMRAAIAEARDLAGDGPVAVVTGGFHTPALLDPPDAPEPRRHAAKPGAATPYLVRYTHQALDRINGYGAGMPAPAWYERLQAAAQAGAPDPFAAATDDLVLHLADRLRRERPGFAPPFPAVVETLAHARRLAALRGLPGPGRCEVLDAARSCLVKDEEPRLGSPLIELLVEELTGGAIGEVPRAAGSPPLVEAVRTRARALGFRIEDGIEKARSLDLHRRARHLAASRFLHAMTLLGTGFGQCRQGPDWTGGVSTNILTEQWTYRWSPAVETRLVALSADGDTIERAAGGVLARQVAALGEAGRDRDAAAAVRLLVGAAQAGLAGACGPLVRAIGAAVAADPDFGRVVSALAALDNLYRGRHVLGLADTPDPEHLRAGAFRRAIDLLPTLRDAREDDVPRLVEALAALNEIAETDAGTGTSTGERQGLDLDLLDEGVADLLDAALAPRVAGAIAGLAFLTGRLDAAKLAAIVGGPLDHGGDARIRVEPLAGLLAVQPAVLKRVPALLARVDAGLSRLSETEFLALLPPLRLAFTGLAPGETDSLAAAIAAGRNSDMDLSAPLPSGLAEADLLANARLDAALAARLRDDGLGAWLEAAS</sequence>
<reference evidence="1" key="1">
    <citation type="submission" date="2022-11" db="EMBL/GenBank/DDBJ databases">
        <title>beta-Carotene-producing bacterium, Jeongeuplla avenae sp. nov., alleviates the salt stress of Arabidopsis seedlings.</title>
        <authorList>
            <person name="Jiang L."/>
            <person name="Lee J."/>
        </authorList>
    </citation>
    <scope>NUCLEOTIDE SEQUENCE</scope>
    <source>
        <strain evidence="1">DY_R2A_6</strain>
    </source>
</reference>
<protein>
    <submittedName>
        <fullName evidence="1">DUF5682 family protein</fullName>
    </submittedName>
</protein>
<evidence type="ECO:0000313" key="2">
    <source>
        <dbReference type="Proteomes" id="UP001163223"/>
    </source>
</evidence>
<evidence type="ECO:0000313" key="1">
    <source>
        <dbReference type="EMBL" id="WAJ30348.1"/>
    </source>
</evidence>
<dbReference type="EMBL" id="CP113520">
    <property type="protein sequence ID" value="WAJ30348.1"/>
    <property type="molecule type" value="Genomic_DNA"/>
</dbReference>